<dbReference type="PANTHER" id="PTHR47331">
    <property type="entry name" value="PHD-TYPE DOMAIN-CONTAINING PROTEIN"/>
    <property type="match status" value="1"/>
</dbReference>
<dbReference type="OrthoDB" id="6433175at2759"/>
<dbReference type="EMBL" id="BMAV01025481">
    <property type="protein sequence ID" value="GFS41796.1"/>
    <property type="molecule type" value="Genomic_DNA"/>
</dbReference>
<evidence type="ECO:0000313" key="1">
    <source>
        <dbReference type="EMBL" id="GFS41796.1"/>
    </source>
</evidence>
<sequence>MSYPLNSLTNVTKNVERRFLILLDFFCPVLLIPKLMLQKMWRDNILWDREVEDNLKFEFIKWFEELISLKNLSVSRCFSPVISGQRNLSIHKFCDASQFTYAAAVFVRIEQG</sequence>
<accession>A0A8X6IEE1</accession>
<evidence type="ECO:0000313" key="2">
    <source>
        <dbReference type="Proteomes" id="UP000886998"/>
    </source>
</evidence>
<proteinExistence type="predicted"/>
<comment type="caution">
    <text evidence="1">The sequence shown here is derived from an EMBL/GenBank/DDBJ whole genome shotgun (WGS) entry which is preliminary data.</text>
</comment>
<organism evidence="1 2">
    <name type="scientific">Trichonephila inaurata madagascariensis</name>
    <dbReference type="NCBI Taxonomy" id="2747483"/>
    <lineage>
        <taxon>Eukaryota</taxon>
        <taxon>Metazoa</taxon>
        <taxon>Ecdysozoa</taxon>
        <taxon>Arthropoda</taxon>
        <taxon>Chelicerata</taxon>
        <taxon>Arachnida</taxon>
        <taxon>Araneae</taxon>
        <taxon>Araneomorphae</taxon>
        <taxon>Entelegynae</taxon>
        <taxon>Araneoidea</taxon>
        <taxon>Nephilidae</taxon>
        <taxon>Trichonephila</taxon>
        <taxon>Trichonephila inaurata</taxon>
    </lineage>
</organism>
<name>A0A8X6IEE1_9ARAC</name>
<dbReference type="Proteomes" id="UP000886998">
    <property type="component" value="Unassembled WGS sequence"/>
</dbReference>
<dbReference type="InterPro" id="IPR008042">
    <property type="entry name" value="Retrotrans_Pao"/>
</dbReference>
<keyword evidence="2" id="KW-1185">Reference proteome</keyword>
<dbReference type="Pfam" id="PF05380">
    <property type="entry name" value="Peptidase_A17"/>
    <property type="match status" value="1"/>
</dbReference>
<gene>
    <name evidence="1" type="primary">AVEN_187042_1</name>
    <name evidence="1" type="ORF">TNIN_192161</name>
</gene>
<reference evidence="1" key="1">
    <citation type="submission" date="2020-08" db="EMBL/GenBank/DDBJ databases">
        <title>Multicomponent nature underlies the extraordinary mechanical properties of spider dragline silk.</title>
        <authorList>
            <person name="Kono N."/>
            <person name="Nakamura H."/>
            <person name="Mori M."/>
            <person name="Yoshida Y."/>
            <person name="Ohtoshi R."/>
            <person name="Malay A.D."/>
            <person name="Moran D.A.P."/>
            <person name="Tomita M."/>
            <person name="Numata K."/>
            <person name="Arakawa K."/>
        </authorList>
    </citation>
    <scope>NUCLEOTIDE SEQUENCE</scope>
</reference>
<dbReference type="AlphaFoldDB" id="A0A8X6IEE1"/>
<protein>
    <submittedName>
        <fullName evidence="1">Integrase catalytic domain-containing protein</fullName>
    </submittedName>
</protein>